<reference evidence="3 6" key="2">
    <citation type="submission" date="2020-08" db="EMBL/GenBank/DDBJ databases">
        <title>Sequencing the genomes of 1000 actinobacteria strains.</title>
        <authorList>
            <person name="Klenk H.-P."/>
        </authorList>
    </citation>
    <scope>NUCLEOTIDE SEQUENCE [LARGE SCALE GENOMIC DNA]</scope>
    <source>
        <strain evidence="3 6">DSM 15626</strain>
    </source>
</reference>
<dbReference type="CDD" id="cd23415">
    <property type="entry name" value="beta-trefoil_Ricin_AH"/>
    <property type="match status" value="1"/>
</dbReference>
<evidence type="ECO:0000313" key="5">
    <source>
        <dbReference type="Proteomes" id="UP000534306"/>
    </source>
</evidence>
<evidence type="ECO:0000313" key="3">
    <source>
        <dbReference type="EMBL" id="MBB6567367.1"/>
    </source>
</evidence>
<dbReference type="RefSeq" id="WP_171672038.1">
    <property type="nucleotide sequence ID" value="NZ_BAAAGT010000003.1"/>
</dbReference>
<dbReference type="Proteomes" id="UP000553957">
    <property type="component" value="Unassembled WGS sequence"/>
</dbReference>
<dbReference type="InterPro" id="IPR035992">
    <property type="entry name" value="Ricin_B-like_lectins"/>
</dbReference>
<proteinExistence type="predicted"/>
<evidence type="ECO:0000259" key="2">
    <source>
        <dbReference type="Pfam" id="PF00652"/>
    </source>
</evidence>
<accession>A0A7Y4KWJ6</accession>
<dbReference type="Gene3D" id="2.80.10.50">
    <property type="match status" value="1"/>
</dbReference>
<dbReference type="AlphaFoldDB" id="A0A7Y4KWJ6"/>
<dbReference type="SUPFAM" id="SSF50370">
    <property type="entry name" value="Ricin B-like lectins"/>
    <property type="match status" value="1"/>
</dbReference>
<dbReference type="Proteomes" id="UP000534306">
    <property type="component" value="Unassembled WGS sequence"/>
</dbReference>
<organism evidence="4 5">
    <name type="scientific">Kribbella sandramycini</name>
    <dbReference type="NCBI Taxonomy" id="60450"/>
    <lineage>
        <taxon>Bacteria</taxon>
        <taxon>Bacillati</taxon>
        <taxon>Actinomycetota</taxon>
        <taxon>Actinomycetes</taxon>
        <taxon>Propionibacteriales</taxon>
        <taxon>Kribbellaceae</taxon>
        <taxon>Kribbella</taxon>
    </lineage>
</organism>
<name>A0A7Y4KWJ6_9ACTN</name>
<protein>
    <recommendedName>
        <fullName evidence="2">Ricin B lectin domain-containing protein</fullName>
    </recommendedName>
</protein>
<dbReference type="Pfam" id="PF00652">
    <property type="entry name" value="Ricin_B_lectin"/>
    <property type="match status" value="1"/>
</dbReference>
<dbReference type="EMBL" id="JABJRC010000001">
    <property type="protein sequence ID" value="NOL40020.1"/>
    <property type="molecule type" value="Genomic_DNA"/>
</dbReference>
<keyword evidence="5" id="KW-1185">Reference proteome</keyword>
<feature type="chain" id="PRO_5036217608" description="Ricin B lectin domain-containing protein" evidence="1">
    <location>
        <begin position="28"/>
        <end position="165"/>
    </location>
</feature>
<evidence type="ECO:0000256" key="1">
    <source>
        <dbReference type="SAM" id="SignalP"/>
    </source>
</evidence>
<comment type="caution">
    <text evidence="4">The sequence shown here is derived from an EMBL/GenBank/DDBJ whole genome shotgun (WGS) entry which is preliminary data.</text>
</comment>
<reference evidence="4 5" key="1">
    <citation type="submission" date="2020-05" db="EMBL/GenBank/DDBJ databases">
        <title>Genome sequence of Kribbella sandramycini ATCC 39419.</title>
        <authorList>
            <person name="Maclea K.S."/>
            <person name="Fair J.L."/>
        </authorList>
    </citation>
    <scope>NUCLEOTIDE SEQUENCE [LARGE SCALE GENOMIC DNA]</scope>
    <source>
        <strain evidence="4 5">ATCC 39419</strain>
    </source>
</reference>
<dbReference type="InterPro" id="IPR000772">
    <property type="entry name" value="Ricin_B_lectin"/>
</dbReference>
<keyword evidence="1" id="KW-0732">Signal</keyword>
<evidence type="ECO:0000313" key="6">
    <source>
        <dbReference type="Proteomes" id="UP000553957"/>
    </source>
</evidence>
<evidence type="ECO:0000313" key="4">
    <source>
        <dbReference type="EMBL" id="NOL40020.1"/>
    </source>
</evidence>
<dbReference type="EMBL" id="JACHKF010000001">
    <property type="protein sequence ID" value="MBB6567367.1"/>
    <property type="molecule type" value="Genomic_DNA"/>
</dbReference>
<gene>
    <name evidence="3" type="ORF">HNR71_003004</name>
    <name evidence="4" type="ORF">HPO96_07170</name>
</gene>
<feature type="domain" description="Ricin B lectin" evidence="2">
    <location>
        <begin position="50"/>
        <end position="163"/>
    </location>
</feature>
<dbReference type="PROSITE" id="PS50231">
    <property type="entry name" value="RICIN_B_LECTIN"/>
    <property type="match status" value="1"/>
</dbReference>
<sequence length="165" mass="17178">MRISARLGAVVSAVALALTLPVAGATAAPAAPLGESGSVVAAGTAGTLFHVTLTNRATGRCLEDRSGAIKTGTGCGNSFQRWDWQPQSDGWVIIKNVGTGRCLDASASGGVYMHSCNGGWNQKWSQAGDATISNATISQVVLDSNSNGDVYMHNWNGNNNQKWNR</sequence>
<feature type="signal peptide" evidence="1">
    <location>
        <begin position="1"/>
        <end position="27"/>
    </location>
</feature>